<name>A0A9J5ZF74_SOLCO</name>
<organism evidence="1 2">
    <name type="scientific">Solanum commersonii</name>
    <name type="common">Commerson's wild potato</name>
    <name type="synonym">Commerson's nightshade</name>
    <dbReference type="NCBI Taxonomy" id="4109"/>
    <lineage>
        <taxon>Eukaryota</taxon>
        <taxon>Viridiplantae</taxon>
        <taxon>Streptophyta</taxon>
        <taxon>Embryophyta</taxon>
        <taxon>Tracheophyta</taxon>
        <taxon>Spermatophyta</taxon>
        <taxon>Magnoliopsida</taxon>
        <taxon>eudicotyledons</taxon>
        <taxon>Gunneridae</taxon>
        <taxon>Pentapetalae</taxon>
        <taxon>asterids</taxon>
        <taxon>lamiids</taxon>
        <taxon>Solanales</taxon>
        <taxon>Solanaceae</taxon>
        <taxon>Solanoideae</taxon>
        <taxon>Solaneae</taxon>
        <taxon>Solanum</taxon>
    </lineage>
</organism>
<dbReference type="Proteomes" id="UP000824120">
    <property type="component" value="Chromosome 4"/>
</dbReference>
<dbReference type="AlphaFoldDB" id="A0A9J5ZF74"/>
<protein>
    <recommendedName>
        <fullName evidence="3">Endonuclease/exonuclease/phosphatase domain-containing protein</fullName>
    </recommendedName>
</protein>
<evidence type="ECO:0008006" key="3">
    <source>
        <dbReference type="Google" id="ProtNLM"/>
    </source>
</evidence>
<dbReference type="InterPro" id="IPR036691">
    <property type="entry name" value="Endo/exonu/phosph_ase_sf"/>
</dbReference>
<dbReference type="EMBL" id="JACXVP010000004">
    <property type="protein sequence ID" value="KAG5611298.1"/>
    <property type="molecule type" value="Genomic_DNA"/>
</dbReference>
<sequence>MDKRRVVKSLIHKLNVDIICLQETKLEGGVRERIKEIWGDFECRVYAPNYRYERENVNEEIGAVRGLMGDLWLFVGLQHLKISFRKNPNWKGALHLVQGHMIASRIDKSLFFQKSGMIDSVISHNFYKELNLITSIYHCNVVPGNRTNPTSNLRIGGKPDYILACKLKALKGKLKEWSRSSKFQGTWDFKRLSF</sequence>
<accession>A0A9J5ZF74</accession>
<dbReference type="OrthoDB" id="498125at2759"/>
<keyword evidence="2" id="KW-1185">Reference proteome</keyword>
<reference evidence="1 2" key="1">
    <citation type="submission" date="2020-09" db="EMBL/GenBank/DDBJ databases">
        <title>De no assembly of potato wild relative species, Solanum commersonii.</title>
        <authorList>
            <person name="Cho K."/>
        </authorList>
    </citation>
    <scope>NUCLEOTIDE SEQUENCE [LARGE SCALE GENOMIC DNA]</scope>
    <source>
        <strain evidence="1">LZ3.2</strain>
        <tissue evidence="1">Leaf</tissue>
    </source>
</reference>
<evidence type="ECO:0000313" key="2">
    <source>
        <dbReference type="Proteomes" id="UP000824120"/>
    </source>
</evidence>
<comment type="caution">
    <text evidence="1">The sequence shown here is derived from an EMBL/GenBank/DDBJ whole genome shotgun (WGS) entry which is preliminary data.</text>
</comment>
<dbReference type="SUPFAM" id="SSF56219">
    <property type="entry name" value="DNase I-like"/>
    <property type="match status" value="1"/>
</dbReference>
<evidence type="ECO:0000313" key="1">
    <source>
        <dbReference type="EMBL" id="KAG5611298.1"/>
    </source>
</evidence>
<proteinExistence type="predicted"/>
<gene>
    <name evidence="1" type="ORF">H5410_022579</name>
</gene>